<dbReference type="AlphaFoldDB" id="A0A2I1DMQ2"/>
<keyword evidence="3 7" id="KW-0812">Transmembrane</keyword>
<comment type="subcellular location">
    <subcellularLocation>
        <location evidence="1">Cell membrane</location>
        <topology evidence="1">Multi-pass membrane protein</topology>
    </subcellularLocation>
</comment>
<evidence type="ECO:0000256" key="2">
    <source>
        <dbReference type="ARBA" id="ARBA00022475"/>
    </source>
</evidence>
<keyword evidence="9" id="KW-1185">Reference proteome</keyword>
<reference evidence="8 9" key="1">
    <citation type="submission" date="2017-03" db="EMBL/GenBank/DDBJ databases">
        <title>Draft genime sequence of the acidophilic sulfur-oxidizing bacterium Acidithiobacillus sp. SH, isolated from seawater.</title>
        <authorList>
            <person name="Sharmin S."/>
            <person name="Tokuhisa M."/>
            <person name="Kanao T."/>
            <person name="Kamimura K."/>
        </authorList>
    </citation>
    <scope>NUCLEOTIDE SEQUENCE [LARGE SCALE GENOMIC DNA]</scope>
    <source>
        <strain evidence="8 9">SH</strain>
    </source>
</reference>
<feature type="transmembrane region" description="Helical" evidence="7">
    <location>
        <begin position="228"/>
        <end position="251"/>
    </location>
</feature>
<name>A0A2I1DMQ2_9PROT</name>
<evidence type="ECO:0000256" key="6">
    <source>
        <dbReference type="SAM" id="MobiDB-lite"/>
    </source>
</evidence>
<evidence type="ECO:0000256" key="1">
    <source>
        <dbReference type="ARBA" id="ARBA00004651"/>
    </source>
</evidence>
<evidence type="ECO:0000313" key="9">
    <source>
        <dbReference type="Proteomes" id="UP000234329"/>
    </source>
</evidence>
<dbReference type="GO" id="GO:0005886">
    <property type="term" value="C:plasma membrane"/>
    <property type="evidence" value="ECO:0007669"/>
    <property type="project" value="UniProtKB-SubCell"/>
</dbReference>
<dbReference type="InterPro" id="IPR017039">
    <property type="entry name" value="Virul_fac_BrkB"/>
</dbReference>
<feature type="transmembrane region" description="Helical" evidence="7">
    <location>
        <begin position="118"/>
        <end position="137"/>
    </location>
</feature>
<dbReference type="Proteomes" id="UP000234329">
    <property type="component" value="Unassembled WGS sequence"/>
</dbReference>
<feature type="transmembrane region" description="Helical" evidence="7">
    <location>
        <begin position="157"/>
        <end position="176"/>
    </location>
</feature>
<evidence type="ECO:0000256" key="3">
    <source>
        <dbReference type="ARBA" id="ARBA00022692"/>
    </source>
</evidence>
<organism evidence="8 9">
    <name type="scientific">Acidithiobacillus marinus</name>
    <dbReference type="NCBI Taxonomy" id="187490"/>
    <lineage>
        <taxon>Bacteria</taxon>
        <taxon>Pseudomonadati</taxon>
        <taxon>Pseudomonadota</taxon>
        <taxon>Acidithiobacillia</taxon>
        <taxon>Acidithiobacillales</taxon>
        <taxon>Acidithiobacillaceae</taxon>
        <taxon>Acidithiobacillus</taxon>
    </lineage>
</organism>
<evidence type="ECO:0000313" key="8">
    <source>
        <dbReference type="EMBL" id="PKY11147.1"/>
    </source>
</evidence>
<feature type="region of interest" description="Disordered" evidence="6">
    <location>
        <begin position="1"/>
        <end position="21"/>
    </location>
</feature>
<dbReference type="Pfam" id="PF03631">
    <property type="entry name" value="Virul_fac_BrkB"/>
    <property type="match status" value="1"/>
</dbReference>
<dbReference type="InParanoid" id="A0A2I1DMQ2"/>
<proteinExistence type="predicted"/>
<dbReference type="NCBIfam" id="TIGR00765">
    <property type="entry name" value="yihY_not_rbn"/>
    <property type="match status" value="1"/>
</dbReference>
<dbReference type="PANTHER" id="PTHR30213">
    <property type="entry name" value="INNER MEMBRANE PROTEIN YHJD"/>
    <property type="match status" value="1"/>
</dbReference>
<keyword evidence="2" id="KW-1003">Cell membrane</keyword>
<feature type="compositionally biased region" description="Basic and acidic residues" evidence="6">
    <location>
        <begin position="1"/>
        <end position="20"/>
    </location>
</feature>
<dbReference type="PIRSF" id="PIRSF035875">
    <property type="entry name" value="RNase_BN"/>
    <property type="match status" value="1"/>
</dbReference>
<evidence type="ECO:0000256" key="7">
    <source>
        <dbReference type="SAM" id="Phobius"/>
    </source>
</evidence>
<feature type="transmembrane region" description="Helical" evidence="7">
    <location>
        <begin position="257"/>
        <end position="282"/>
    </location>
</feature>
<dbReference type="EMBL" id="MXAV01000024">
    <property type="protein sequence ID" value="PKY11147.1"/>
    <property type="molecule type" value="Genomic_DNA"/>
</dbReference>
<evidence type="ECO:0000256" key="4">
    <source>
        <dbReference type="ARBA" id="ARBA00022989"/>
    </source>
</evidence>
<feature type="transmembrane region" description="Helical" evidence="7">
    <location>
        <begin position="196"/>
        <end position="216"/>
    </location>
</feature>
<dbReference type="FunCoup" id="A0A2I1DMQ2">
    <property type="interactions" value="145"/>
</dbReference>
<evidence type="ECO:0000256" key="5">
    <source>
        <dbReference type="ARBA" id="ARBA00023136"/>
    </source>
</evidence>
<dbReference type="OrthoDB" id="8477159at2"/>
<protein>
    <submittedName>
        <fullName evidence="8">Uncharacterized protein</fullName>
    </submittedName>
</protein>
<gene>
    <name evidence="8" type="ORF">B1757_06070</name>
</gene>
<comment type="caution">
    <text evidence="8">The sequence shown here is derived from an EMBL/GenBank/DDBJ whole genome shotgun (WGS) entry which is preliminary data.</text>
</comment>
<feature type="transmembrane region" description="Helical" evidence="7">
    <location>
        <begin position="55"/>
        <end position="75"/>
    </location>
</feature>
<sequence>MSTEHKDGKQCFKQKGDGPRPRAAAQASLLVRSGFRVYRAWHGFWKDDCIDRAGLLSYTTLFGLIPLAVLVFSMWNLVGFSVIHRGQVDRLILRSFVPQTGYTILHEVNLLAARGAQLGLLGVLGLSVTAVFLLHAVERHLNAIWGVQPHCWWCRTLRYLAMLVVAPLSVTLLLPLLGPLQPLLRFLGDIPILPPFFSHLLTFGVVTVMMLLLYKIMPAASPRWRDALLGGITVALLFELDKFGLSAYLRFSTFETVYGALGAFPVFLLWLYVAWASILFGAEMAESGAYLQAGQANPARTPAAPAPTDKSP</sequence>
<accession>A0A2I1DMQ2</accession>
<dbReference type="PANTHER" id="PTHR30213:SF0">
    <property type="entry name" value="UPF0761 MEMBRANE PROTEIN YIHY"/>
    <property type="match status" value="1"/>
</dbReference>
<keyword evidence="5 7" id="KW-0472">Membrane</keyword>
<keyword evidence="4 7" id="KW-1133">Transmembrane helix</keyword>
<dbReference type="RefSeq" id="WP_101537474.1">
    <property type="nucleotide sequence ID" value="NZ_MXAV01000024.1"/>
</dbReference>